<dbReference type="InterPro" id="IPR036942">
    <property type="entry name" value="Beta-barrel_TonB_sf"/>
</dbReference>
<evidence type="ECO:0000256" key="11">
    <source>
        <dbReference type="RuleBase" id="RU003357"/>
    </source>
</evidence>
<dbReference type="Pfam" id="PF00593">
    <property type="entry name" value="TonB_dep_Rec_b-barrel"/>
    <property type="match status" value="1"/>
</dbReference>
<keyword evidence="7 10" id="KW-0472">Membrane</keyword>
<keyword evidence="16" id="KW-1185">Reference proteome</keyword>
<comment type="similarity">
    <text evidence="10 11">Belongs to the TonB-dependent receptor family.</text>
</comment>
<dbReference type="AlphaFoldDB" id="A0A2A2GFI7"/>
<reference evidence="15 16" key="1">
    <citation type="submission" date="2017-08" db="EMBL/GenBank/DDBJ databases">
        <title>Aliifodinibius alkalisoli sp. nov., isolated from saline alkaline soil.</title>
        <authorList>
            <person name="Liu D."/>
            <person name="Zhang G."/>
        </authorList>
    </citation>
    <scope>NUCLEOTIDE SEQUENCE [LARGE SCALE GENOMIC DNA]</scope>
    <source>
        <strain evidence="15 16">WN023</strain>
    </source>
</reference>
<feature type="signal peptide" evidence="12">
    <location>
        <begin position="1"/>
        <end position="26"/>
    </location>
</feature>
<evidence type="ECO:0000256" key="9">
    <source>
        <dbReference type="ARBA" id="ARBA00023237"/>
    </source>
</evidence>
<evidence type="ECO:0000256" key="8">
    <source>
        <dbReference type="ARBA" id="ARBA00023170"/>
    </source>
</evidence>
<comment type="subcellular location">
    <subcellularLocation>
        <location evidence="1 10">Cell outer membrane</location>
        <topology evidence="1 10">Multi-pass membrane protein</topology>
    </subcellularLocation>
</comment>
<evidence type="ECO:0000256" key="4">
    <source>
        <dbReference type="ARBA" id="ARBA00022692"/>
    </source>
</evidence>
<dbReference type="GO" id="GO:0044718">
    <property type="term" value="P:siderophore transmembrane transport"/>
    <property type="evidence" value="ECO:0007669"/>
    <property type="project" value="TreeGrafter"/>
</dbReference>
<dbReference type="Gene3D" id="2.170.130.10">
    <property type="entry name" value="TonB-dependent receptor, plug domain"/>
    <property type="match status" value="1"/>
</dbReference>
<sequence>MTITKRLLSGLCALVAFLWISVPTLAQQNDVETDSTIYELDEIIISASKYEQSPQSVGRNVTVISQEDIQNAAYANVSELLAQQQSVHMIGAGQTPGSLQQGFIRNANSNHSVVLIDGVRISDPSTNNNSIDLSELSLTGIKRIEIVRGSHSTLYGSSAIGGVVNIITKKEGAEGFNVNAETKHGRFGEGTYSTTNSLFANYTTDGGWYANLGANFRLTNGFDATIDTTSGTNTFNPQDQDDFNKLDLVGKLGYSTDQYDLYASYRRVDQRSDVDQGAYQDDSNAYTEFQRDLFNFGGGMELSDQVALEFQGAYSDLNRDFVNDSSLVSPNDTYDGIYTELNAEGSLWENELKAVIDGNHIRFVAGASASRQTMSTRNYVYSRSQFGVYESTTDLDSLGLKEIIYNGYAQSNLNGGLIADQLELFSLGLGGRLVHHDEFGSHFTYEVNPKLQVTESTLLYGAITSGFNAPSLYQLYSPSQSAGSYTNRGNENLDPESSVSYELGWKQEVGNQFSFELSAFKTVVDDVIEYVYLWNGDTAIENLSASFPDSDYLGDTYINASEQQVSGLEASASARITPKLTLRGNVSLTRSTITFSPDDIDAAYTGGNHVQIYESGAYVTEEKEIEGLTRRPSVNAFVSASYLATDKLRFKIDSRYVGSRDDVYYSASLGPNGALDRSDVSGYNVTNATVGYSVTENLSTLLKVENLFNTDYQEINGYNTRGRGYFIKLQYQL</sequence>
<dbReference type="Gene3D" id="2.40.170.20">
    <property type="entry name" value="TonB-dependent receptor, beta-barrel domain"/>
    <property type="match status" value="1"/>
</dbReference>
<dbReference type="EMBL" id="NSKE01000001">
    <property type="protein sequence ID" value="PAU95697.1"/>
    <property type="molecule type" value="Genomic_DNA"/>
</dbReference>
<evidence type="ECO:0000256" key="2">
    <source>
        <dbReference type="ARBA" id="ARBA00022448"/>
    </source>
</evidence>
<evidence type="ECO:0000313" key="15">
    <source>
        <dbReference type="EMBL" id="PAU95697.1"/>
    </source>
</evidence>
<evidence type="ECO:0000256" key="5">
    <source>
        <dbReference type="ARBA" id="ARBA00022729"/>
    </source>
</evidence>
<evidence type="ECO:0000259" key="13">
    <source>
        <dbReference type="Pfam" id="PF00593"/>
    </source>
</evidence>
<dbReference type="InterPro" id="IPR000531">
    <property type="entry name" value="Beta-barrel_TonB"/>
</dbReference>
<dbReference type="PROSITE" id="PS52016">
    <property type="entry name" value="TONB_DEPENDENT_REC_3"/>
    <property type="match status" value="1"/>
</dbReference>
<proteinExistence type="inferred from homology"/>
<dbReference type="Proteomes" id="UP000218831">
    <property type="component" value="Unassembled WGS sequence"/>
</dbReference>
<dbReference type="OrthoDB" id="9764669at2"/>
<name>A0A2A2GFI7_9BACT</name>
<evidence type="ECO:0000256" key="3">
    <source>
        <dbReference type="ARBA" id="ARBA00022452"/>
    </source>
</evidence>
<keyword evidence="5 12" id="KW-0732">Signal</keyword>
<evidence type="ECO:0008006" key="17">
    <source>
        <dbReference type="Google" id="ProtNLM"/>
    </source>
</evidence>
<dbReference type="InterPro" id="IPR037066">
    <property type="entry name" value="Plug_dom_sf"/>
</dbReference>
<evidence type="ECO:0000256" key="6">
    <source>
        <dbReference type="ARBA" id="ARBA00023077"/>
    </source>
</evidence>
<keyword evidence="3 10" id="KW-1134">Transmembrane beta strand</keyword>
<feature type="domain" description="TonB-dependent receptor-like beta-barrel" evidence="13">
    <location>
        <begin position="244"/>
        <end position="707"/>
    </location>
</feature>
<evidence type="ECO:0000256" key="10">
    <source>
        <dbReference type="PROSITE-ProRule" id="PRU01360"/>
    </source>
</evidence>
<dbReference type="SUPFAM" id="SSF56935">
    <property type="entry name" value="Porins"/>
    <property type="match status" value="1"/>
</dbReference>
<keyword evidence="8" id="KW-0675">Receptor</keyword>
<protein>
    <recommendedName>
        <fullName evidence="17">TonB-dependent receptor</fullName>
    </recommendedName>
</protein>
<dbReference type="GO" id="GO:0015344">
    <property type="term" value="F:siderophore uptake transmembrane transporter activity"/>
    <property type="evidence" value="ECO:0007669"/>
    <property type="project" value="TreeGrafter"/>
</dbReference>
<dbReference type="InterPro" id="IPR039426">
    <property type="entry name" value="TonB-dep_rcpt-like"/>
</dbReference>
<gene>
    <name evidence="15" type="ORF">CK503_01155</name>
</gene>
<dbReference type="InterPro" id="IPR012910">
    <property type="entry name" value="Plug_dom"/>
</dbReference>
<keyword evidence="9 10" id="KW-0998">Cell outer membrane</keyword>
<feature type="chain" id="PRO_5013262798" description="TonB-dependent receptor" evidence="12">
    <location>
        <begin position="27"/>
        <end position="733"/>
    </location>
</feature>
<dbReference type="Pfam" id="PF07715">
    <property type="entry name" value="Plug"/>
    <property type="match status" value="1"/>
</dbReference>
<evidence type="ECO:0000259" key="14">
    <source>
        <dbReference type="Pfam" id="PF07715"/>
    </source>
</evidence>
<dbReference type="CDD" id="cd01347">
    <property type="entry name" value="ligand_gated_channel"/>
    <property type="match status" value="1"/>
</dbReference>
<evidence type="ECO:0000256" key="1">
    <source>
        <dbReference type="ARBA" id="ARBA00004571"/>
    </source>
</evidence>
<dbReference type="RefSeq" id="WP_095604942.1">
    <property type="nucleotide sequence ID" value="NZ_NSKE01000001.1"/>
</dbReference>
<comment type="caution">
    <text evidence="15">The sequence shown here is derived from an EMBL/GenBank/DDBJ whole genome shotgun (WGS) entry which is preliminary data.</text>
</comment>
<keyword evidence="4 10" id="KW-0812">Transmembrane</keyword>
<dbReference type="PANTHER" id="PTHR30069">
    <property type="entry name" value="TONB-DEPENDENT OUTER MEMBRANE RECEPTOR"/>
    <property type="match status" value="1"/>
</dbReference>
<evidence type="ECO:0000256" key="12">
    <source>
        <dbReference type="SAM" id="SignalP"/>
    </source>
</evidence>
<keyword evidence="6 11" id="KW-0798">TonB box</keyword>
<evidence type="ECO:0000256" key="7">
    <source>
        <dbReference type="ARBA" id="ARBA00023136"/>
    </source>
</evidence>
<dbReference type="GO" id="GO:0009279">
    <property type="term" value="C:cell outer membrane"/>
    <property type="evidence" value="ECO:0007669"/>
    <property type="project" value="UniProtKB-SubCell"/>
</dbReference>
<keyword evidence="2 10" id="KW-0813">Transport</keyword>
<evidence type="ECO:0000313" key="16">
    <source>
        <dbReference type="Proteomes" id="UP000218831"/>
    </source>
</evidence>
<dbReference type="PANTHER" id="PTHR30069:SF29">
    <property type="entry name" value="HEMOGLOBIN AND HEMOGLOBIN-HAPTOGLOBIN-BINDING PROTEIN 1-RELATED"/>
    <property type="match status" value="1"/>
</dbReference>
<accession>A0A2A2GFI7</accession>
<organism evidence="15 16">
    <name type="scientific">Fodinibius salipaludis</name>
    <dbReference type="NCBI Taxonomy" id="2032627"/>
    <lineage>
        <taxon>Bacteria</taxon>
        <taxon>Pseudomonadati</taxon>
        <taxon>Balneolota</taxon>
        <taxon>Balneolia</taxon>
        <taxon>Balneolales</taxon>
        <taxon>Balneolaceae</taxon>
        <taxon>Fodinibius</taxon>
    </lineage>
</organism>
<feature type="domain" description="TonB-dependent receptor plug" evidence="14">
    <location>
        <begin position="55"/>
        <end position="163"/>
    </location>
</feature>